<accession>A0A0D7DYC6</accession>
<protein>
    <recommendedName>
        <fullName evidence="1">NERD domain-containing protein</fullName>
    </recommendedName>
</protein>
<comment type="caution">
    <text evidence="2">The sequence shown here is derived from an EMBL/GenBank/DDBJ whole genome shotgun (WGS) entry which is preliminary data.</text>
</comment>
<dbReference type="Proteomes" id="UP000032439">
    <property type="component" value="Unassembled WGS sequence"/>
</dbReference>
<evidence type="ECO:0000313" key="3">
    <source>
        <dbReference type="Proteomes" id="UP000032439"/>
    </source>
</evidence>
<dbReference type="InterPro" id="IPR011528">
    <property type="entry name" value="NERD"/>
</dbReference>
<gene>
    <name evidence="2" type="ORF">LO50_21700</name>
</gene>
<evidence type="ECO:0000259" key="1">
    <source>
        <dbReference type="Pfam" id="PF08378"/>
    </source>
</evidence>
<organism evidence="2 3">
    <name type="scientific">Stutzerimonas stutzeri</name>
    <name type="common">Pseudomonas stutzeri</name>
    <dbReference type="NCBI Taxonomy" id="316"/>
    <lineage>
        <taxon>Bacteria</taxon>
        <taxon>Pseudomonadati</taxon>
        <taxon>Pseudomonadota</taxon>
        <taxon>Gammaproteobacteria</taxon>
        <taxon>Pseudomonadales</taxon>
        <taxon>Pseudomonadaceae</taxon>
        <taxon>Stutzerimonas</taxon>
    </lineage>
</organism>
<name>A0A0D7DYC6_STUST</name>
<dbReference type="EMBL" id="JXXD01000269">
    <property type="protein sequence ID" value="KIZ33180.1"/>
    <property type="molecule type" value="Genomic_DNA"/>
</dbReference>
<proteinExistence type="predicted"/>
<sequence>MFPVRSQCQFDTPGERRFAERLEKLLEDDYLCWSNVPVGPKARYPDFVVLHPRRGILVLEVKDWKVVTTQSMTHDP</sequence>
<dbReference type="AlphaFoldDB" id="A0A0D7DYC6"/>
<reference evidence="2 3" key="1">
    <citation type="submission" date="2014-11" db="EMBL/GenBank/DDBJ databases">
        <title>Genomics and ecophysiology of heterotrophic nitrogen fixing bacteria isolated from estuarine surface water.</title>
        <authorList>
            <person name="Bentzon-Tilia M."/>
            <person name="Severin I."/>
            <person name="Hansen L.H."/>
            <person name="Riemann L."/>
        </authorList>
    </citation>
    <scope>NUCLEOTIDE SEQUENCE [LARGE SCALE GENOMIC DNA]</scope>
    <source>
        <strain evidence="2 3">BAL361</strain>
    </source>
</reference>
<dbReference type="Pfam" id="PF08378">
    <property type="entry name" value="NERD"/>
    <property type="match status" value="1"/>
</dbReference>
<feature type="domain" description="NERD" evidence="1">
    <location>
        <begin position="13"/>
        <end position="68"/>
    </location>
</feature>
<evidence type="ECO:0000313" key="2">
    <source>
        <dbReference type="EMBL" id="KIZ33180.1"/>
    </source>
</evidence>
<dbReference type="RefSeq" id="WP_044316336.1">
    <property type="nucleotide sequence ID" value="NZ_JBITTV010000015.1"/>
</dbReference>
<dbReference type="PATRIC" id="fig|316.110.peg.2879"/>